<dbReference type="Pfam" id="PF02734">
    <property type="entry name" value="Dak2"/>
    <property type="match status" value="1"/>
</dbReference>
<keyword evidence="4" id="KW-0808">Transferase</keyword>
<dbReference type="Gene3D" id="1.25.40.340">
    <property type="match status" value="1"/>
</dbReference>
<comment type="caution">
    <text evidence="10">The sequence shown here is derived from an EMBL/GenBank/DDBJ whole genome shotgun (WGS) entry which is preliminary data.</text>
</comment>
<dbReference type="GO" id="GO:0005829">
    <property type="term" value="C:cytosol"/>
    <property type="evidence" value="ECO:0007669"/>
    <property type="project" value="TreeGrafter"/>
</dbReference>
<evidence type="ECO:0000256" key="1">
    <source>
        <dbReference type="ARBA" id="ARBA00001113"/>
    </source>
</evidence>
<dbReference type="SMART" id="SM01120">
    <property type="entry name" value="Dak2"/>
    <property type="match status" value="1"/>
</dbReference>
<comment type="pathway">
    <text evidence="2">Polyol metabolism; glycerol degradation.</text>
</comment>
<evidence type="ECO:0000256" key="4">
    <source>
        <dbReference type="ARBA" id="ARBA00022679"/>
    </source>
</evidence>
<dbReference type="GO" id="GO:0047324">
    <property type="term" value="F:phosphoenolpyruvate-glycerone phosphotransferase activity"/>
    <property type="evidence" value="ECO:0007669"/>
    <property type="project" value="UniProtKB-EC"/>
</dbReference>
<keyword evidence="6" id="KW-0319">Glycerol metabolism</keyword>
<accession>A0A8J6JI17</accession>
<dbReference type="PANTHER" id="PTHR28629:SF4">
    <property type="entry name" value="TRIOKINASE_FMN CYCLASE"/>
    <property type="match status" value="1"/>
</dbReference>
<reference evidence="10" key="1">
    <citation type="submission" date="2020-08" db="EMBL/GenBank/DDBJ databases">
        <title>Genome public.</title>
        <authorList>
            <person name="Liu C."/>
            <person name="Sun Q."/>
        </authorList>
    </citation>
    <scope>NUCLEOTIDE SEQUENCE</scope>
    <source>
        <strain evidence="10">NSJ-52</strain>
    </source>
</reference>
<keyword evidence="5 10" id="KW-0418">Kinase</keyword>
<feature type="domain" description="DhaL" evidence="9">
    <location>
        <begin position="7"/>
        <end position="206"/>
    </location>
</feature>
<dbReference type="SUPFAM" id="SSF101473">
    <property type="entry name" value="DhaL-like"/>
    <property type="match status" value="1"/>
</dbReference>
<comment type="catalytic activity">
    <reaction evidence="1">
        <text>dihydroxyacetone + phosphoenolpyruvate = dihydroxyacetone phosphate + pyruvate</text>
        <dbReference type="Rhea" id="RHEA:18381"/>
        <dbReference type="ChEBI" id="CHEBI:15361"/>
        <dbReference type="ChEBI" id="CHEBI:16016"/>
        <dbReference type="ChEBI" id="CHEBI:57642"/>
        <dbReference type="ChEBI" id="CHEBI:58702"/>
        <dbReference type="EC" id="2.7.1.121"/>
    </reaction>
</comment>
<evidence type="ECO:0000256" key="3">
    <source>
        <dbReference type="ARBA" id="ARBA00012095"/>
    </source>
</evidence>
<dbReference type="PANTHER" id="PTHR28629">
    <property type="entry name" value="TRIOKINASE/FMN CYCLASE"/>
    <property type="match status" value="1"/>
</dbReference>
<dbReference type="FunFam" id="1.25.40.340:FF:000002">
    <property type="entry name" value="Dihydroxyacetone kinase, L subunit"/>
    <property type="match status" value="1"/>
</dbReference>
<evidence type="ECO:0000256" key="8">
    <source>
        <dbReference type="ARBA" id="ARBA00055771"/>
    </source>
</evidence>
<sequence length="218" mass="22813">MERLTAADARELLLYVADRVIESKPYLTEMDRAIGDGDHGIAMALGMGKARETLQTLEGGSDVYRLFCEAGMAMMMSMGGASGVIFGTLFSGGAKGRSPSPALDCAAFTELMAGGLSAVQRRGGAHVGDKTMVDALQPAVEAMEAFPGNDFCGLLGAAEKAARAGAESTRNLVARFGRAKSLGERALGHMDAGAASTHIIFRAMRDFCVRRGGQEDGK</sequence>
<dbReference type="GO" id="GO:0004371">
    <property type="term" value="F:glycerone kinase activity"/>
    <property type="evidence" value="ECO:0007669"/>
    <property type="project" value="InterPro"/>
</dbReference>
<dbReference type="RefSeq" id="WP_155145001.1">
    <property type="nucleotide sequence ID" value="NZ_JACOPQ010000001.1"/>
</dbReference>
<dbReference type="InterPro" id="IPR036117">
    <property type="entry name" value="DhaL_dom_sf"/>
</dbReference>
<evidence type="ECO:0000259" key="9">
    <source>
        <dbReference type="PROSITE" id="PS51480"/>
    </source>
</evidence>
<name>A0A8J6JI17_9FIRM</name>
<evidence type="ECO:0000256" key="5">
    <source>
        <dbReference type="ARBA" id="ARBA00022777"/>
    </source>
</evidence>
<dbReference type="PROSITE" id="PS51480">
    <property type="entry name" value="DHAL"/>
    <property type="match status" value="1"/>
</dbReference>
<evidence type="ECO:0000313" key="11">
    <source>
        <dbReference type="Proteomes" id="UP000607645"/>
    </source>
</evidence>
<dbReference type="Proteomes" id="UP000607645">
    <property type="component" value="Unassembled WGS sequence"/>
</dbReference>
<evidence type="ECO:0000256" key="2">
    <source>
        <dbReference type="ARBA" id="ARBA00004745"/>
    </source>
</evidence>
<dbReference type="InterPro" id="IPR004007">
    <property type="entry name" value="DhaL_dom"/>
</dbReference>
<dbReference type="AlphaFoldDB" id="A0A8J6JI17"/>
<evidence type="ECO:0000313" key="10">
    <source>
        <dbReference type="EMBL" id="MBC5735672.1"/>
    </source>
</evidence>
<proteinExistence type="predicted"/>
<dbReference type="EC" id="2.7.1.121" evidence="3"/>
<evidence type="ECO:0000256" key="6">
    <source>
        <dbReference type="ARBA" id="ARBA00022798"/>
    </source>
</evidence>
<gene>
    <name evidence="10" type="primary">dhaL</name>
    <name evidence="10" type="ORF">H8S62_01435</name>
</gene>
<dbReference type="InterPro" id="IPR050861">
    <property type="entry name" value="Dihydroxyacetone_Kinase"/>
</dbReference>
<dbReference type="EMBL" id="JACOPQ010000001">
    <property type="protein sequence ID" value="MBC5735672.1"/>
    <property type="molecule type" value="Genomic_DNA"/>
</dbReference>
<protein>
    <recommendedName>
        <fullName evidence="3">phosphoenolpyruvate--glycerone phosphotransferase</fullName>
        <ecNumber evidence="3">2.7.1.121</ecNumber>
    </recommendedName>
</protein>
<dbReference type="GO" id="GO:0019563">
    <property type="term" value="P:glycerol catabolic process"/>
    <property type="evidence" value="ECO:0007669"/>
    <property type="project" value="TreeGrafter"/>
</dbReference>
<comment type="subunit">
    <text evidence="7">Homodimer. The dihydroxyacetone kinase complex is composed of a homodimer of DhaM, a homodimer of DhaK and the subunit DhaL.</text>
</comment>
<keyword evidence="11" id="KW-1185">Reference proteome</keyword>
<evidence type="ECO:0000256" key="7">
    <source>
        <dbReference type="ARBA" id="ARBA00046577"/>
    </source>
</evidence>
<dbReference type="InterPro" id="IPR012737">
    <property type="entry name" value="DhaK_L_YcgS"/>
</dbReference>
<dbReference type="NCBIfam" id="TIGR02365">
    <property type="entry name" value="dha_L_ycgS"/>
    <property type="match status" value="1"/>
</dbReference>
<organism evidence="10 11">
    <name type="scientific">Lawsonibacter faecis</name>
    <dbReference type="NCBI Taxonomy" id="2763052"/>
    <lineage>
        <taxon>Bacteria</taxon>
        <taxon>Bacillati</taxon>
        <taxon>Bacillota</taxon>
        <taxon>Clostridia</taxon>
        <taxon>Eubacteriales</taxon>
        <taxon>Oscillospiraceae</taxon>
        <taxon>Lawsonibacter</taxon>
    </lineage>
</organism>
<comment type="function">
    <text evidence="8">ADP-binding subunit of the dihydroxyacetone kinase, which is responsible for the phosphoenolpyruvate (PEP)-dependent phosphorylation of dihydroxyacetone. DhaL-ADP is converted to DhaL-ATP via a phosphoryl group transfer from DhaM and transmits it to dihydroxyacetone binds to DhaK.</text>
</comment>